<name>A0A0G4FMQ1_9ALVE</name>
<evidence type="ECO:0000256" key="1">
    <source>
        <dbReference type="SAM" id="SignalP"/>
    </source>
</evidence>
<protein>
    <submittedName>
        <fullName evidence="2">Uncharacterized protein</fullName>
    </submittedName>
</protein>
<dbReference type="EMBL" id="CDMZ01000492">
    <property type="protein sequence ID" value="CEM15512.1"/>
    <property type="molecule type" value="Genomic_DNA"/>
</dbReference>
<dbReference type="VEuPathDB" id="CryptoDB:Cvel_17835"/>
<feature type="chain" id="PRO_5005189489" evidence="1">
    <location>
        <begin position="17"/>
        <end position="263"/>
    </location>
</feature>
<gene>
    <name evidence="2" type="ORF">Cvel_17835</name>
</gene>
<dbReference type="AlphaFoldDB" id="A0A0G4FMQ1"/>
<sequence>MLSSLVFLFGLFPVWGRSGQVGLSSSFLDVREKAKGNLMASVKFMETVKASSSDKAWKSQTARVTRQVKHEGGVCRGLVSAQYLSDEAMENADAILMLYEGTGSLEAKSAALRLRLKRNGLKAFAVLQHTKEGVYVDVICAQKGFGAEMMRRVETYTCDHDLGGQMSLSSLTHVITLYRYFGFHHGKTCKEDPEVSAVASAVRHLKFPSGQAALESPDFCRLLKTLVPKKLVTKKACSDISFDETTGCAVDGYPMTKCLTCAS</sequence>
<evidence type="ECO:0000313" key="2">
    <source>
        <dbReference type="EMBL" id="CEM15512.1"/>
    </source>
</evidence>
<keyword evidence="1" id="KW-0732">Signal</keyword>
<accession>A0A0G4FMQ1</accession>
<organism evidence="2">
    <name type="scientific">Chromera velia CCMP2878</name>
    <dbReference type="NCBI Taxonomy" id="1169474"/>
    <lineage>
        <taxon>Eukaryota</taxon>
        <taxon>Sar</taxon>
        <taxon>Alveolata</taxon>
        <taxon>Colpodellida</taxon>
        <taxon>Chromeraceae</taxon>
        <taxon>Chromera</taxon>
    </lineage>
</organism>
<proteinExistence type="predicted"/>
<feature type="signal peptide" evidence="1">
    <location>
        <begin position="1"/>
        <end position="16"/>
    </location>
</feature>
<reference evidence="2" key="1">
    <citation type="submission" date="2014-11" db="EMBL/GenBank/DDBJ databases">
        <authorList>
            <person name="Otto D Thomas"/>
            <person name="Naeem Raeece"/>
        </authorList>
    </citation>
    <scope>NUCLEOTIDE SEQUENCE</scope>
</reference>